<reference evidence="5" key="2">
    <citation type="journal article" date="2017" name="J. ISSAAS">
        <title>Ophiuroid Phylotranscriptomics Enables Discovery Of Novel Echinoderm Representatives Of Bilaterian Neuropeptide Families And Reconstruction Of Neuropeptide Precursor Evolution Over ~270 Million Years.</title>
        <authorList>
            <person name="Zandawala M."/>
            <person name="Yanez L.A."/>
            <person name="Moghul I."/>
            <person name="Delroisse J."/>
            <person name="Abylkassimova N."/>
            <person name="Hugall A."/>
            <person name="O'Hara T."/>
            <person name="Elphick M.R."/>
        </authorList>
    </citation>
    <scope>NUCLEOTIDE SEQUENCE</scope>
</reference>
<dbReference type="PANTHER" id="PTHR11681">
    <property type="entry name" value="NEUROPHYSIN"/>
    <property type="match status" value="1"/>
</dbReference>
<keyword evidence="2" id="KW-1015">Disulfide bond</keyword>
<dbReference type="PANTHER" id="PTHR11681:SF5">
    <property type="entry name" value="ISOTOCIN"/>
    <property type="match status" value="1"/>
</dbReference>
<evidence type="ECO:0000256" key="2">
    <source>
        <dbReference type="ARBA" id="ARBA00023157"/>
    </source>
</evidence>
<dbReference type="GO" id="GO:0007218">
    <property type="term" value="P:neuropeptide signaling pathway"/>
    <property type="evidence" value="ECO:0007669"/>
    <property type="project" value="UniProtKB-KW"/>
</dbReference>
<dbReference type="EMBL" id="MF155244">
    <property type="protein sequence ID" value="ASK86254.1"/>
    <property type="molecule type" value="mRNA"/>
</dbReference>
<dbReference type="GO" id="GO:0030141">
    <property type="term" value="C:secretory granule"/>
    <property type="evidence" value="ECO:0007669"/>
    <property type="project" value="TreeGrafter"/>
</dbReference>
<comment type="similarity">
    <text evidence="1">Belongs to the vasopressin/oxytocin family.</text>
</comment>
<proteinExistence type="evidence at transcript level"/>
<dbReference type="SUPFAM" id="SSF49606">
    <property type="entry name" value="Neurophysin II"/>
    <property type="match status" value="1"/>
</dbReference>
<evidence type="ECO:0000313" key="4">
    <source>
        <dbReference type="EMBL" id="AJY59058.1"/>
    </source>
</evidence>
<name>A0A0D5MEP6_9ECHI</name>
<evidence type="ECO:0000313" key="5">
    <source>
        <dbReference type="EMBL" id="ASK86254.1"/>
    </source>
</evidence>
<dbReference type="EMBL" id="KP171536">
    <property type="protein sequence ID" value="AJY59058.1"/>
    <property type="molecule type" value="mRNA"/>
</dbReference>
<dbReference type="Gene3D" id="2.60.9.10">
    <property type="entry name" value="Neurohypophysial hormone domain"/>
    <property type="match status" value="1"/>
</dbReference>
<sequence length="248" mass="27188">MAVGIRNVILHLILVLYVARTILGEIDTYKVRRYTDGSPVNSNHWTQSDNINELRKEIFASLPADLPGIIHKSKTHDSRSGRHSDELSNLEQLGNVAGKDGANDAKDKLALYNFMSKQATRNNLGDELDKRNGFFFGKRNGFFYGKRDVEAVNNEDSCVRCGPENRGQCVMFGTCCSPQFGCYLMTKESEACMSNHIGTGCRNLDMAPQCGSTGVCVAKGVCCSPQDGACHIDVTSCLSDNTTIDKSL</sequence>
<keyword evidence="3" id="KW-0732">Signal</keyword>
<keyword evidence="5" id="KW-0527">Neuropeptide</keyword>
<feature type="chain" id="PRO_5002296031" evidence="3">
    <location>
        <begin position="25"/>
        <end position="248"/>
    </location>
</feature>
<dbReference type="GO" id="GO:0005615">
    <property type="term" value="C:extracellular space"/>
    <property type="evidence" value="ECO:0007669"/>
    <property type="project" value="TreeGrafter"/>
</dbReference>
<accession>A0A0D5MEP6</accession>
<dbReference type="InterPro" id="IPR000981">
    <property type="entry name" value="Neurhyp_horm"/>
</dbReference>
<dbReference type="SMART" id="SM00003">
    <property type="entry name" value="NH"/>
    <property type="match status" value="1"/>
</dbReference>
<evidence type="ECO:0000256" key="1">
    <source>
        <dbReference type="ARBA" id="ARBA00007369"/>
    </source>
</evidence>
<organism evidence="4">
    <name type="scientific">Ophionotus victoriae</name>
    <dbReference type="NCBI Taxonomy" id="667017"/>
    <lineage>
        <taxon>Eukaryota</taxon>
        <taxon>Metazoa</taxon>
        <taxon>Echinodermata</taxon>
        <taxon>Eleutherozoa</taxon>
        <taxon>Asterozoa</taxon>
        <taxon>Ophiuroidea</taxon>
        <taxon>Myophiuroidea</taxon>
        <taxon>Metophiurida</taxon>
        <taxon>Ophintegrida</taxon>
        <taxon>Amphilepidida</taxon>
        <taxon>Ophiurina</taxon>
        <taxon>Chilophiurina</taxon>
        <taxon>Ophiuridae</taxon>
        <taxon>Ophiurinae</taxon>
        <taxon>Ophionotus</taxon>
    </lineage>
</organism>
<dbReference type="GO" id="GO:0005185">
    <property type="term" value="F:neurohypophyseal hormone activity"/>
    <property type="evidence" value="ECO:0007669"/>
    <property type="project" value="InterPro"/>
</dbReference>
<protein>
    <submittedName>
        <fullName evidence="4 5">NG peptide</fullName>
    </submittedName>
</protein>
<dbReference type="AlphaFoldDB" id="A0A0D5MEP6"/>
<dbReference type="Pfam" id="PF00184">
    <property type="entry name" value="Hormone_5"/>
    <property type="match status" value="1"/>
</dbReference>
<dbReference type="PRINTS" id="PR00831">
    <property type="entry name" value="NEUROPHYSIN"/>
</dbReference>
<dbReference type="InterPro" id="IPR036387">
    <property type="entry name" value="Neurhyp_horm_dom_sf"/>
</dbReference>
<feature type="signal peptide" evidence="3">
    <location>
        <begin position="1"/>
        <end position="24"/>
    </location>
</feature>
<evidence type="ECO:0000256" key="3">
    <source>
        <dbReference type="SAM" id="SignalP"/>
    </source>
</evidence>
<reference evidence="4" key="1">
    <citation type="journal article" date="2015" name="Open Biol.">
        <title>Discovery of sea urchin NGFFFamide receptor unites a bilaterian neuropeptide family.</title>
        <authorList>
            <person name="Semmens D.C."/>
            <person name="Beets I."/>
            <person name="Rowe M.L."/>
            <person name="Blowes L.M."/>
            <person name="Oliveri P."/>
            <person name="Elphick M.R."/>
        </authorList>
    </citation>
    <scope>NUCLEOTIDE SEQUENCE</scope>
    <source>
        <tissue evidence="4">Arm</tissue>
    </source>
</reference>